<name>A0A4R3JMK0_9RHOB</name>
<dbReference type="RefSeq" id="WP_132242197.1">
    <property type="nucleotide sequence ID" value="NZ_SLZU01000002.1"/>
</dbReference>
<dbReference type="Gene3D" id="2.120.10.30">
    <property type="entry name" value="TolB, C-terminal domain"/>
    <property type="match status" value="1"/>
</dbReference>
<dbReference type="Pfam" id="PF13449">
    <property type="entry name" value="Phytase-like"/>
    <property type="match status" value="1"/>
</dbReference>
<feature type="chain" id="PRO_5020742475" description="Phytase-like domain-containing protein" evidence="1">
    <location>
        <begin position="24"/>
        <end position="293"/>
    </location>
</feature>
<organism evidence="3 4">
    <name type="scientific">Primorskyibacter sedentarius</name>
    <dbReference type="NCBI Taxonomy" id="745311"/>
    <lineage>
        <taxon>Bacteria</taxon>
        <taxon>Pseudomonadati</taxon>
        <taxon>Pseudomonadota</taxon>
        <taxon>Alphaproteobacteria</taxon>
        <taxon>Rhodobacterales</taxon>
        <taxon>Roseobacteraceae</taxon>
        <taxon>Primorskyibacter</taxon>
    </lineage>
</organism>
<dbReference type="SUPFAM" id="SSF101898">
    <property type="entry name" value="NHL repeat"/>
    <property type="match status" value="1"/>
</dbReference>
<dbReference type="InterPro" id="IPR014567">
    <property type="entry name" value="UCP031900"/>
</dbReference>
<dbReference type="InterPro" id="IPR027372">
    <property type="entry name" value="Phytase-like_dom"/>
</dbReference>
<feature type="domain" description="Phytase-like" evidence="2">
    <location>
        <begin position="43"/>
        <end position="278"/>
    </location>
</feature>
<keyword evidence="1" id="KW-0732">Signal</keyword>
<comment type="caution">
    <text evidence="3">The sequence shown here is derived from an EMBL/GenBank/DDBJ whole genome shotgun (WGS) entry which is preliminary data.</text>
</comment>
<accession>A0A4R3JMK0</accession>
<evidence type="ECO:0000313" key="3">
    <source>
        <dbReference type="EMBL" id="TCS66265.1"/>
    </source>
</evidence>
<sequence>MRHRIVGALGAAIGLTLALNALAAPAHKARLIGSFTWQGEDERFGGFSGLELSDDGLTLTTISDRGSYVTARLTRQDGRVTAIDADPIKTLRDYRATDIKGGGDAEGLAIAQDGRWFVSLEAFHRVVAYSSLDTASWVPIPDEFTKLQHNSGLEALAVDDAGRLYAIPERSGGVTQPFSVYRFEDKVWTTPFTLPRDGGFLPVGADFGPDGRLYLLEREFSGFGFRSRVRRFTLDGDAIAGSEILLTTSTWTHGNLEGIAVWQDTQGTHLTMISDDNFQSFLRTELVDYVVTD</sequence>
<dbReference type="Proteomes" id="UP000295696">
    <property type="component" value="Unassembled WGS sequence"/>
</dbReference>
<protein>
    <recommendedName>
        <fullName evidence="2">Phytase-like domain-containing protein</fullName>
    </recommendedName>
</protein>
<dbReference type="PIRSF" id="PIRSF031900">
    <property type="entry name" value="UCP031900"/>
    <property type="match status" value="1"/>
</dbReference>
<dbReference type="AlphaFoldDB" id="A0A4R3JMK0"/>
<evidence type="ECO:0000313" key="4">
    <source>
        <dbReference type="Proteomes" id="UP000295696"/>
    </source>
</evidence>
<feature type="signal peptide" evidence="1">
    <location>
        <begin position="1"/>
        <end position="23"/>
    </location>
</feature>
<dbReference type="OrthoDB" id="9798693at2"/>
<dbReference type="InterPro" id="IPR011042">
    <property type="entry name" value="6-blade_b-propeller_TolB-like"/>
</dbReference>
<gene>
    <name evidence="3" type="ORF">EDD52_10280</name>
</gene>
<proteinExistence type="predicted"/>
<keyword evidence="4" id="KW-1185">Reference proteome</keyword>
<evidence type="ECO:0000256" key="1">
    <source>
        <dbReference type="SAM" id="SignalP"/>
    </source>
</evidence>
<reference evidence="3 4" key="1">
    <citation type="submission" date="2019-03" db="EMBL/GenBank/DDBJ databases">
        <title>Genomic Encyclopedia of Type Strains, Phase IV (KMG-IV): sequencing the most valuable type-strain genomes for metagenomic binning, comparative biology and taxonomic classification.</title>
        <authorList>
            <person name="Goeker M."/>
        </authorList>
    </citation>
    <scope>NUCLEOTIDE SEQUENCE [LARGE SCALE GENOMIC DNA]</scope>
    <source>
        <strain evidence="3 4">DSM 104836</strain>
    </source>
</reference>
<dbReference type="EMBL" id="SLZU01000002">
    <property type="protein sequence ID" value="TCS66265.1"/>
    <property type="molecule type" value="Genomic_DNA"/>
</dbReference>
<evidence type="ECO:0000259" key="2">
    <source>
        <dbReference type="Pfam" id="PF13449"/>
    </source>
</evidence>